<keyword evidence="2" id="KW-1185">Reference proteome</keyword>
<evidence type="ECO:0000313" key="2">
    <source>
        <dbReference type="Proteomes" id="UP001066276"/>
    </source>
</evidence>
<sequence>MMERAMHDVIKCVDEPQLNYEEGSDECAMIRGKARRQWPVRYVQQRLQELVSCRSQVQKMEVYNGKGSSYAWGPVNIVGMPLACWQGCCDGVGWWTTRAVSGTIEEQGEKEQANDKDNKEIDKMGNEEKKYDTIHDVKNVNRKEMHKAKDEDIEENRKTYKLEAENQRTFGWREVKCFSCKAPDHIASSKMCAARNVICRKYGERGYFAKVIRTQSD</sequence>
<dbReference type="EMBL" id="JANPWB010000013">
    <property type="protein sequence ID" value="KAJ1104304.1"/>
    <property type="molecule type" value="Genomic_DNA"/>
</dbReference>
<organism evidence="1 2">
    <name type="scientific">Pleurodeles waltl</name>
    <name type="common">Iberian ribbed newt</name>
    <dbReference type="NCBI Taxonomy" id="8319"/>
    <lineage>
        <taxon>Eukaryota</taxon>
        <taxon>Metazoa</taxon>
        <taxon>Chordata</taxon>
        <taxon>Craniata</taxon>
        <taxon>Vertebrata</taxon>
        <taxon>Euteleostomi</taxon>
        <taxon>Amphibia</taxon>
        <taxon>Batrachia</taxon>
        <taxon>Caudata</taxon>
        <taxon>Salamandroidea</taxon>
        <taxon>Salamandridae</taxon>
        <taxon>Pleurodelinae</taxon>
        <taxon>Pleurodeles</taxon>
    </lineage>
</organism>
<evidence type="ECO:0000313" key="1">
    <source>
        <dbReference type="EMBL" id="KAJ1104304.1"/>
    </source>
</evidence>
<name>A0AAV7MMI3_PLEWA</name>
<protein>
    <submittedName>
        <fullName evidence="1">Uncharacterized protein</fullName>
    </submittedName>
</protein>
<reference evidence="1" key="1">
    <citation type="journal article" date="2022" name="bioRxiv">
        <title>Sequencing and chromosome-scale assembly of the giantPleurodeles waltlgenome.</title>
        <authorList>
            <person name="Brown T."/>
            <person name="Elewa A."/>
            <person name="Iarovenko S."/>
            <person name="Subramanian E."/>
            <person name="Araus A.J."/>
            <person name="Petzold A."/>
            <person name="Susuki M."/>
            <person name="Suzuki K.-i.T."/>
            <person name="Hayashi T."/>
            <person name="Toyoda A."/>
            <person name="Oliveira C."/>
            <person name="Osipova E."/>
            <person name="Leigh N.D."/>
            <person name="Simon A."/>
            <person name="Yun M.H."/>
        </authorList>
    </citation>
    <scope>NUCLEOTIDE SEQUENCE</scope>
    <source>
        <strain evidence="1">20211129_DDA</strain>
        <tissue evidence="1">Liver</tissue>
    </source>
</reference>
<gene>
    <name evidence="1" type="ORF">NDU88_001716</name>
</gene>
<proteinExistence type="predicted"/>
<comment type="caution">
    <text evidence="1">The sequence shown here is derived from an EMBL/GenBank/DDBJ whole genome shotgun (WGS) entry which is preliminary data.</text>
</comment>
<accession>A0AAV7MMI3</accession>
<dbReference type="AlphaFoldDB" id="A0AAV7MMI3"/>
<dbReference type="Proteomes" id="UP001066276">
    <property type="component" value="Chromosome 9"/>
</dbReference>